<reference evidence="1 2" key="1">
    <citation type="journal article" date="2016" name="Sci. Rep.">
        <title>Metabolic traits of an uncultured archaeal lineage -MSBL1- from brine pools of the Red Sea.</title>
        <authorList>
            <person name="Mwirichia R."/>
            <person name="Alam I."/>
            <person name="Rashid M."/>
            <person name="Vinu M."/>
            <person name="Ba-Alawi W."/>
            <person name="Anthony Kamau A."/>
            <person name="Kamanda Ngugi D."/>
            <person name="Goker M."/>
            <person name="Klenk H.P."/>
            <person name="Bajic V."/>
            <person name="Stingl U."/>
        </authorList>
    </citation>
    <scope>NUCLEOTIDE SEQUENCE [LARGE SCALE GENOMIC DNA]</scope>
    <source>
        <strain evidence="1">SCGC-AAA259O05</strain>
    </source>
</reference>
<comment type="caution">
    <text evidence="1">The sequence shown here is derived from an EMBL/GenBank/DDBJ whole genome shotgun (WGS) entry which is preliminary data.</text>
</comment>
<evidence type="ECO:0000313" key="1">
    <source>
        <dbReference type="EMBL" id="KXA99735.1"/>
    </source>
</evidence>
<organism evidence="1 2">
    <name type="scientific">candidate division MSBL1 archaeon SCGC-AAA259O05</name>
    <dbReference type="NCBI Taxonomy" id="1698271"/>
    <lineage>
        <taxon>Archaea</taxon>
        <taxon>Methanobacteriati</taxon>
        <taxon>Methanobacteriota</taxon>
        <taxon>candidate division MSBL1</taxon>
    </lineage>
</organism>
<accession>A0A133UZV5</accession>
<evidence type="ECO:0000313" key="2">
    <source>
        <dbReference type="Proteomes" id="UP000070344"/>
    </source>
</evidence>
<dbReference type="AlphaFoldDB" id="A0A133UZV5"/>
<gene>
    <name evidence="1" type="ORF">AKJ41_04975</name>
</gene>
<dbReference type="EMBL" id="LHXV01000071">
    <property type="protein sequence ID" value="KXA99735.1"/>
    <property type="molecule type" value="Genomic_DNA"/>
</dbReference>
<proteinExistence type="predicted"/>
<protein>
    <submittedName>
        <fullName evidence="1">Uncharacterized protein</fullName>
    </submittedName>
</protein>
<name>A0A133UZV5_9EURY</name>
<dbReference type="Proteomes" id="UP000070344">
    <property type="component" value="Unassembled WGS sequence"/>
</dbReference>
<keyword evidence="2" id="KW-1185">Reference proteome</keyword>
<sequence length="166" mass="19146">MSWAIPSMLERNRPPEGYYEVAAEHVISTYGRVSHQNRSDLVEFLNRIEPFPGYNQENFTSFESSARLEWILEGADFEARLVVGRRNKNSPTVSWVTVSLKGDNIAIDPLKFTKNRYGPPGLSSYGDFESQSFDSLRGVISNRTRTDWDWWNVAPYNGKKPFSEWD</sequence>